<accession>A0AAI9TY66</accession>
<protein>
    <submittedName>
        <fullName evidence="1">Uncharacterized protein</fullName>
    </submittedName>
</protein>
<name>A0AAI9TY66_9PEZI</name>
<proteinExistence type="predicted"/>
<gene>
    <name evidence="1" type="ORF">CMEL01_10446</name>
</gene>
<organism evidence="1 2">
    <name type="scientific">Colletotrichum melonis</name>
    <dbReference type="NCBI Taxonomy" id="1209925"/>
    <lineage>
        <taxon>Eukaryota</taxon>
        <taxon>Fungi</taxon>
        <taxon>Dikarya</taxon>
        <taxon>Ascomycota</taxon>
        <taxon>Pezizomycotina</taxon>
        <taxon>Sordariomycetes</taxon>
        <taxon>Hypocreomycetidae</taxon>
        <taxon>Glomerellales</taxon>
        <taxon>Glomerellaceae</taxon>
        <taxon>Colletotrichum</taxon>
        <taxon>Colletotrichum acutatum species complex</taxon>
    </lineage>
</organism>
<dbReference type="EMBL" id="MLGG01000090">
    <property type="protein sequence ID" value="KAK1446203.1"/>
    <property type="molecule type" value="Genomic_DNA"/>
</dbReference>
<sequence>MEFVVYEDQVMSQDGMGGYSISEHRVDGPGDGMSLSRVFRDDGTVQSGMAVPACLQDCGSPWAIDGNYLTTHGLDCSVAEIFLCGHGVDWAVAVPGCSFAMEVKPREVGCAQCKAARSLQDERMRRDDGKCLVELGTLGIEQDEFVF</sequence>
<comment type="caution">
    <text evidence="1">The sequence shown here is derived from an EMBL/GenBank/DDBJ whole genome shotgun (WGS) entry which is preliminary data.</text>
</comment>
<evidence type="ECO:0000313" key="1">
    <source>
        <dbReference type="EMBL" id="KAK1446203.1"/>
    </source>
</evidence>
<dbReference type="AlphaFoldDB" id="A0AAI9TY66"/>
<keyword evidence="2" id="KW-1185">Reference proteome</keyword>
<reference evidence="1 2" key="1">
    <citation type="submission" date="2016-10" db="EMBL/GenBank/DDBJ databases">
        <title>The genome sequence of Colletotrichum fioriniae PJ7.</title>
        <authorList>
            <person name="Baroncelli R."/>
        </authorList>
    </citation>
    <scope>NUCLEOTIDE SEQUENCE [LARGE SCALE GENOMIC DNA]</scope>
    <source>
        <strain evidence="1">Col 31</strain>
    </source>
</reference>
<dbReference type="Proteomes" id="UP001239795">
    <property type="component" value="Unassembled WGS sequence"/>
</dbReference>
<evidence type="ECO:0000313" key="2">
    <source>
        <dbReference type="Proteomes" id="UP001239795"/>
    </source>
</evidence>